<gene>
    <name evidence="3" type="ORF">GCM10007895_13800</name>
</gene>
<proteinExistence type="predicted"/>
<keyword evidence="1" id="KW-0175">Coiled coil</keyword>
<evidence type="ECO:0000256" key="1">
    <source>
        <dbReference type="SAM" id="Coils"/>
    </source>
</evidence>
<name>A0AA37RW62_9GAMM</name>
<comment type="caution">
    <text evidence="3">The sequence shown here is derived from an EMBL/GenBank/DDBJ whole genome shotgun (WGS) entry which is preliminary data.</text>
</comment>
<reference evidence="3" key="1">
    <citation type="journal article" date="2014" name="Int. J. Syst. Evol. Microbiol.">
        <title>Complete genome sequence of Corynebacterium casei LMG S-19264T (=DSM 44701T), isolated from a smear-ripened cheese.</title>
        <authorList>
            <consortium name="US DOE Joint Genome Institute (JGI-PGF)"/>
            <person name="Walter F."/>
            <person name="Albersmeier A."/>
            <person name="Kalinowski J."/>
            <person name="Ruckert C."/>
        </authorList>
    </citation>
    <scope>NUCLEOTIDE SEQUENCE</scope>
    <source>
        <strain evidence="3">NBRC 101628</strain>
    </source>
</reference>
<organism evidence="3 4">
    <name type="scientific">Paraferrimonas sedimenticola</name>
    <dbReference type="NCBI Taxonomy" id="375674"/>
    <lineage>
        <taxon>Bacteria</taxon>
        <taxon>Pseudomonadati</taxon>
        <taxon>Pseudomonadota</taxon>
        <taxon>Gammaproteobacteria</taxon>
        <taxon>Alteromonadales</taxon>
        <taxon>Ferrimonadaceae</taxon>
        <taxon>Paraferrimonas</taxon>
    </lineage>
</organism>
<protein>
    <recommendedName>
        <fullName evidence="2">DnaJ homologue subfamily C member 28 conserved domain-containing protein</fullName>
    </recommendedName>
</protein>
<dbReference type="Proteomes" id="UP001161422">
    <property type="component" value="Unassembled WGS sequence"/>
</dbReference>
<evidence type="ECO:0000313" key="4">
    <source>
        <dbReference type="Proteomes" id="UP001161422"/>
    </source>
</evidence>
<evidence type="ECO:0000259" key="2">
    <source>
        <dbReference type="Pfam" id="PF09350"/>
    </source>
</evidence>
<dbReference type="EMBL" id="BSNC01000004">
    <property type="protein sequence ID" value="GLP96074.1"/>
    <property type="molecule type" value="Genomic_DNA"/>
</dbReference>
<dbReference type="Pfam" id="PF09350">
    <property type="entry name" value="DJC28_CD"/>
    <property type="match status" value="1"/>
</dbReference>
<feature type="coiled-coil region" evidence="1">
    <location>
        <begin position="59"/>
        <end position="86"/>
    </location>
</feature>
<dbReference type="RefSeq" id="WP_095506925.1">
    <property type="nucleotide sequence ID" value="NZ_BSNC01000004.1"/>
</dbReference>
<sequence>MGIIDDAIGGWMRNAEATKELETNKLKHQKLDLDDYFKSPSDTRVGYRMLKDAGFAPPQVDMMRQINELKAKIQQADCEKTKTKLKLELMDMELRKNLGSR</sequence>
<accession>A0AA37RW62</accession>
<keyword evidence="4" id="KW-1185">Reference proteome</keyword>
<dbReference type="InterPro" id="IPR018961">
    <property type="entry name" value="DnaJ_homolog_subfam-C_membr-28"/>
</dbReference>
<feature type="domain" description="DnaJ homologue subfamily C member 28 conserved" evidence="2">
    <location>
        <begin position="13"/>
        <end position="73"/>
    </location>
</feature>
<dbReference type="AlphaFoldDB" id="A0AA37RW62"/>
<evidence type="ECO:0000313" key="3">
    <source>
        <dbReference type="EMBL" id="GLP96074.1"/>
    </source>
</evidence>
<reference evidence="3" key="2">
    <citation type="submission" date="2023-01" db="EMBL/GenBank/DDBJ databases">
        <title>Draft genome sequence of Paraferrimonas sedimenticola strain NBRC 101628.</title>
        <authorList>
            <person name="Sun Q."/>
            <person name="Mori K."/>
        </authorList>
    </citation>
    <scope>NUCLEOTIDE SEQUENCE</scope>
    <source>
        <strain evidence="3">NBRC 101628</strain>
    </source>
</reference>